<feature type="compositionally biased region" description="Basic and acidic residues" evidence="6">
    <location>
        <begin position="238"/>
        <end position="256"/>
    </location>
</feature>
<reference evidence="9" key="1">
    <citation type="submission" date="2017-03" db="EMBL/GenBank/DDBJ databases">
        <title>Genomes of endolithic fungi from Antarctica.</title>
        <authorList>
            <person name="Coleine C."/>
            <person name="Masonjones S."/>
            <person name="Stajich J.E."/>
        </authorList>
    </citation>
    <scope>NUCLEOTIDE SEQUENCE [LARGE SCALE GENOMIC DNA]</scope>
    <source>
        <strain evidence="9">CCFEE 5527</strain>
    </source>
</reference>
<feature type="transmembrane region" description="Helical" evidence="7">
    <location>
        <begin position="489"/>
        <end position="508"/>
    </location>
</feature>
<feature type="transmembrane region" description="Helical" evidence="7">
    <location>
        <begin position="779"/>
        <end position="799"/>
    </location>
</feature>
<evidence type="ECO:0008006" key="10">
    <source>
        <dbReference type="Google" id="ProtNLM"/>
    </source>
</evidence>
<dbReference type="EMBL" id="NAJO01000044">
    <property type="protein sequence ID" value="OQN98733.1"/>
    <property type="molecule type" value="Genomic_DNA"/>
</dbReference>
<dbReference type="OrthoDB" id="420519at2759"/>
<evidence type="ECO:0000256" key="2">
    <source>
        <dbReference type="ARBA" id="ARBA00007168"/>
    </source>
</evidence>
<organism evidence="8 9">
    <name type="scientific">Cryoendolithus antarcticus</name>
    <dbReference type="NCBI Taxonomy" id="1507870"/>
    <lineage>
        <taxon>Eukaryota</taxon>
        <taxon>Fungi</taxon>
        <taxon>Dikarya</taxon>
        <taxon>Ascomycota</taxon>
        <taxon>Pezizomycotina</taxon>
        <taxon>Dothideomycetes</taxon>
        <taxon>Dothideomycetidae</taxon>
        <taxon>Cladosporiales</taxon>
        <taxon>Cladosporiaceae</taxon>
        <taxon>Cryoendolithus</taxon>
    </lineage>
</organism>
<keyword evidence="5 7" id="KW-0472">Membrane</keyword>
<comment type="subcellular location">
    <subcellularLocation>
        <location evidence="1">Membrane</location>
        <topology evidence="1">Multi-pass membrane protein</topology>
    </subcellularLocation>
</comment>
<evidence type="ECO:0000256" key="6">
    <source>
        <dbReference type="SAM" id="MobiDB-lite"/>
    </source>
</evidence>
<feature type="transmembrane region" description="Helical" evidence="7">
    <location>
        <begin position="575"/>
        <end position="596"/>
    </location>
</feature>
<feature type="transmembrane region" description="Helical" evidence="7">
    <location>
        <begin position="424"/>
        <end position="442"/>
    </location>
</feature>
<dbReference type="InParanoid" id="A0A1V8SI23"/>
<keyword evidence="3 7" id="KW-0812">Transmembrane</keyword>
<feature type="compositionally biased region" description="Basic and acidic residues" evidence="6">
    <location>
        <begin position="132"/>
        <end position="147"/>
    </location>
</feature>
<feature type="compositionally biased region" description="Polar residues" evidence="6">
    <location>
        <begin position="271"/>
        <end position="281"/>
    </location>
</feature>
<dbReference type="PANTHER" id="PTHR12385:SF88">
    <property type="entry name" value="CHOLINE TRANSPORTER-LIKE PROTEIN CTL1"/>
    <property type="match status" value="1"/>
</dbReference>
<proteinExistence type="inferred from homology"/>
<dbReference type="Pfam" id="PF04515">
    <property type="entry name" value="Choline_transpo"/>
    <property type="match status" value="1"/>
</dbReference>
<evidence type="ECO:0000256" key="7">
    <source>
        <dbReference type="SAM" id="Phobius"/>
    </source>
</evidence>
<dbReference type="GO" id="GO:0022857">
    <property type="term" value="F:transmembrane transporter activity"/>
    <property type="evidence" value="ECO:0007669"/>
    <property type="project" value="InterPro"/>
</dbReference>
<protein>
    <recommendedName>
        <fullName evidence="10">Choline transporter-like protein</fullName>
    </recommendedName>
</protein>
<evidence type="ECO:0000256" key="5">
    <source>
        <dbReference type="ARBA" id="ARBA00023136"/>
    </source>
</evidence>
<keyword evidence="9" id="KW-1185">Reference proteome</keyword>
<sequence length="838" mass="92420">MEAAAAHASRCVEVEALRARIINNITVLYQMSMTASPYGRKPFPHIGGPAGSPASPTFYVLTPSKGGRHVAGVVYFEPHHRQLDCLMAAPGDYDSTMAAMAELAKRTDETIYASRFLQQSNAHLSFSQQGDRSSRSRQPLDRRRLDTNSRYVQRPGMPNPYQQQQQASSQSRFPFAGRLSRQDPQAPLFYSAHGDFEEEDEGDEHEREVEDMYALQRSRQHFGRSHMTESSEMEDDTVEKLERQPEGQDHDRDRSAPRGRTRTSKELPLQDSRSTPGSEASTKGKGRLVDVDLESTMTADVPETLANLSPISDLDDRPAPIQTLRPQKQDTQYSAFMPRETDEEALLGMPRPQSPDRESVPPTVILPALEPPKHDAFWATLWQISLFAMFGAFVLTWFHTSTPSSKKPLGDSIYSALRGSTSMLLWDTMIAVIVACIWLSLLRHYVRPLVYTLIVAVPTVLIAFALYPLISSFKGEWHGTSIQDKAMRWLSLIPAMLAIFWIMSVVKSRHSLAKSISILEFSTRILTASPWLVVLGFGTLAATVTCTWIWMLMFERIFLNGTLVGARKFLLDANAWWLGAFFALQYLWTLGIISGIQRATTAATVSQWYFHRYAPAQPTSEAVVKASFLHATGALLGTICLSTFLSLLVRLPLIILPGRLSGLLNMCFYALIPTSLATLTNPLTLTYAAIHSQPLSISARNMSTLNFVSRTNPSNTLSPSSFSPVGSPDSPLLPYRLAKLLLQATRWLVSVALAFGGWVRTAHNLKIATESGAGLKGSLYAYIVALIAGTIGFAVLGAVENVVGATLDAGVVCWASETAGGRGEARYCREAGEMFGGD</sequence>
<dbReference type="GO" id="GO:0005886">
    <property type="term" value="C:plasma membrane"/>
    <property type="evidence" value="ECO:0007669"/>
    <property type="project" value="TreeGrafter"/>
</dbReference>
<evidence type="ECO:0000256" key="3">
    <source>
        <dbReference type="ARBA" id="ARBA00022692"/>
    </source>
</evidence>
<dbReference type="AlphaFoldDB" id="A0A1V8SI23"/>
<dbReference type="STRING" id="1507870.A0A1V8SI23"/>
<feature type="transmembrane region" description="Helical" evidence="7">
    <location>
        <begin position="634"/>
        <end position="656"/>
    </location>
</feature>
<name>A0A1V8SI23_9PEZI</name>
<dbReference type="InterPro" id="IPR007603">
    <property type="entry name" value="Choline_transptr-like"/>
</dbReference>
<accession>A0A1V8SI23</accession>
<dbReference type="PANTHER" id="PTHR12385">
    <property type="entry name" value="CHOLINE TRANSPORTER-LIKE (SLC FAMILY 44)"/>
    <property type="match status" value="1"/>
</dbReference>
<feature type="transmembrane region" description="Helical" evidence="7">
    <location>
        <begin position="668"/>
        <end position="690"/>
    </location>
</feature>
<keyword evidence="4 7" id="KW-1133">Transmembrane helix</keyword>
<feature type="transmembrane region" description="Helical" evidence="7">
    <location>
        <begin position="376"/>
        <end position="398"/>
    </location>
</feature>
<feature type="transmembrane region" description="Helical" evidence="7">
    <location>
        <begin position="448"/>
        <end position="469"/>
    </location>
</feature>
<comment type="caution">
    <text evidence="8">The sequence shown here is derived from an EMBL/GenBank/DDBJ whole genome shotgun (WGS) entry which is preliminary data.</text>
</comment>
<feature type="region of interest" description="Disordered" evidence="6">
    <location>
        <begin position="123"/>
        <end position="174"/>
    </location>
</feature>
<evidence type="ECO:0000256" key="4">
    <source>
        <dbReference type="ARBA" id="ARBA00022989"/>
    </source>
</evidence>
<evidence type="ECO:0000313" key="8">
    <source>
        <dbReference type="EMBL" id="OQN98733.1"/>
    </source>
</evidence>
<evidence type="ECO:0000256" key="1">
    <source>
        <dbReference type="ARBA" id="ARBA00004141"/>
    </source>
</evidence>
<feature type="transmembrane region" description="Helical" evidence="7">
    <location>
        <begin position="528"/>
        <end position="554"/>
    </location>
</feature>
<dbReference type="Proteomes" id="UP000192596">
    <property type="component" value="Unassembled WGS sequence"/>
</dbReference>
<feature type="compositionally biased region" description="Low complexity" evidence="6">
    <location>
        <begin position="162"/>
        <end position="171"/>
    </location>
</feature>
<feature type="transmembrane region" description="Helical" evidence="7">
    <location>
        <begin position="740"/>
        <end position="759"/>
    </location>
</feature>
<comment type="similarity">
    <text evidence="2">Belongs to the CTL (choline transporter-like) family.</text>
</comment>
<evidence type="ECO:0000313" key="9">
    <source>
        <dbReference type="Proteomes" id="UP000192596"/>
    </source>
</evidence>
<feature type="region of interest" description="Disordered" evidence="6">
    <location>
        <begin position="219"/>
        <end position="285"/>
    </location>
</feature>
<gene>
    <name evidence="8" type="ORF">B0A48_15399</name>
</gene>